<dbReference type="OrthoDB" id="329835at2759"/>
<dbReference type="InterPro" id="IPR020843">
    <property type="entry name" value="ER"/>
</dbReference>
<dbReference type="GO" id="GO:0004312">
    <property type="term" value="F:fatty acid synthase activity"/>
    <property type="evidence" value="ECO:0007669"/>
    <property type="project" value="TreeGrafter"/>
</dbReference>
<dbReference type="GO" id="GO:0016491">
    <property type="term" value="F:oxidoreductase activity"/>
    <property type="evidence" value="ECO:0007669"/>
    <property type="project" value="InterPro"/>
</dbReference>
<dbReference type="Proteomes" id="UP000479000">
    <property type="component" value="Unassembled WGS sequence"/>
</dbReference>
<feature type="domain" description="Ketosynthase family 3 (KS3)" evidence="1">
    <location>
        <begin position="1231"/>
        <end position="1592"/>
    </location>
</feature>
<dbReference type="InterPro" id="IPR016039">
    <property type="entry name" value="Thiolase-like"/>
</dbReference>
<dbReference type="GO" id="GO:0006633">
    <property type="term" value="P:fatty acid biosynthetic process"/>
    <property type="evidence" value="ECO:0007669"/>
    <property type="project" value="UniProtKB-UniPathway"/>
</dbReference>
<organism evidence="2 3">
    <name type="scientific">Nesidiocoris tenuis</name>
    <dbReference type="NCBI Taxonomy" id="355587"/>
    <lineage>
        <taxon>Eukaryota</taxon>
        <taxon>Metazoa</taxon>
        <taxon>Ecdysozoa</taxon>
        <taxon>Arthropoda</taxon>
        <taxon>Hexapoda</taxon>
        <taxon>Insecta</taxon>
        <taxon>Pterygota</taxon>
        <taxon>Neoptera</taxon>
        <taxon>Paraneoptera</taxon>
        <taxon>Hemiptera</taxon>
        <taxon>Heteroptera</taxon>
        <taxon>Panheteroptera</taxon>
        <taxon>Cimicomorpha</taxon>
        <taxon>Miridae</taxon>
        <taxon>Dicyphina</taxon>
        <taxon>Nesidiocoris</taxon>
    </lineage>
</organism>
<sequence>MGRLSEDGATRSFSSGASGYGRSEACVTFFLQRAQVAKRSYGTILGAFTLHHGMRDASFLDFSADDFKKFLKNVYTKIGLNPKDVSYYEAAGTASSTLDAKELNAAAEFYLAERENQLMIGSVKSNLGHTEGASSLVSLAKALVALNSGVIPPNLHYSSPNKAVPALLTGHLQVVTEPTSLQGDIVAVNDIGLSGGTMSHIVVRRNLKAKPPLHEGLLPPYMVPRLVLLSDRNERNLKKNLKRFEAMPVDDEYASLVNCLNKTGIKGHLLRAFTVWDGTKNSYNQVSTKPIIIFKVSVLELVEALALLTKLSQTCTAAQIIPDPKMRSSKWLSSSIPEDNWDSTLASRCSSEYLVNNLLSPVLFEEVSRKIPADAIMIEIAPHGLLQAIVRKSHSKAVHVPLTSRYDEDNLMFLLSAVGKIYANGLPVDIEKLYDPVDFPVSRGTPPLSNFFGWESAEFSKLEVNRRNDRMACWKDVKVDIVKEEKYRTLSNHRIRGMNILPQSFIVHKVVKHFTKLKNARDATIEIKNMKFSKEIQLDRGAFEMNIQLQKGTGSFCAVDGSDGSIIADGKLEIVDSKNFTDQEMINLEGDQFEIEGKEIFEFFESYGLSLENGFANLKKITFGKNGLKAILIWDGKFVEFLNGLFALISIFNSKSSNALQLVVSILRKIRIRNMVEKYIFTGSISSLLNENGSKNDDSGNGRIASSEKVGDSVRTLRYDFGGPLDNEPMAADNGSHAVVSRSGPAMLGLEQKEVNSGSAIEDSGPAIVNSRLAAFRSESEATNPGPEMIDSRAAAVDSCLGTMDSGSAIVGSGLAMVDSFQGAMDSGHGMVDSGPAILNSGLAAFRSGSGEMNSGPEMIDSGAAAVDSGPANVDSGLAAVQFRAEVMNSEPEMIDSGPEMMACGPALVDSCRGTMDLGIAIPPASADGACSKEISGTSAPAIQGWKAKADPGDLTRVDHPEIGNVGESKTAAADVNKLGIIENSGTTALGNAFPRIFEDSEPTVNASRGPECVRKLQTPFSKSSLEAHMIVNERRSDSIIWVEAVSWMLEMGARSVFALLRNCVLSRACGLRLQFLKHKFKNFKLTLLSDEALFDSCTLEHVGRCLDSIRPGTILFLSEGKNSTLAEALIQQLDFLRMDSGFICLGYGGELVCERRSRRGIRSLCVQMKSNDHETRKALEYLENLYEKSFEHPVVTIESPSSSLAKVEENAIANLPSSMLELQALLSTSADEPKFVEIPTKSPRRQFSKEIQPLYVFPGLKVLKLRQIVRKLFHPALEARYGKGKANIGREFSKLISASGQNMYTILAEGYGGILALQVASRLEMMGKIVRVVLVDSSPKRLQLEASAHLNDPESIAGPSFEMSSEVNWASRRVRGNSNPKTTSTPAMGRLSEDSVTRSFSADASGYARSEGCVALFLQRADHARRSYGTVDAIRSLFYGAKNEPFPQFSPDCYERLLRETYAASSVKPEDLAYVEAIGNASKVIDAQELNVVSKVLLPGRNRPLMVGSVKSNLGHTEGAASLVSLVKAILAVDRDVIPPNLHYSAPNPDVPSLLSGQLQVVSEMTPVEGDAIGVSSIGIAGPYTHVVVRKNPKDKKHRLAMGELPDDGLPRLVLLTGRHLQNVFNSKTRLSSLPIDPEHVHLMNNFARDGVRGHLSRGYTVLNGKQNAFFQAEEFGSGQGKRPVWYIFSGMGSQWPGMARHLMRLPVFAKAIQRCHDTLLCKGIDLIDAVTNTDPNIFDKILNAFVGIAATQIALVDVLRSVGVEPDGMVGHSLGEQGCGYADGCFTTEQMILSAYARGKASLDANLIKGTMAAVGMGYEQIRGELPEGVEIACHNSKESCTLSGPSEDVAAYIEKLKARGVFARLVNVGNIAFHSKHMKPAGKLLLEMLGEVIPQPKKRTSRWISSSNPESKWDTELAQYCSAEYHTNNMLSSVLFQEATAHIPEEAIVIEIAPHALLQAITKRSLPKATHVPLTNRNEEDSLSFLFAALGKLYANGIPIEANNLYPPIELPVSRGTPTLSPYIGWDHRVSFRFVRKRNEITAFWTELNVNLADEEFQSLNNHKTNGNVVLADSFYIDRLIDMYTNFKSVTNPVVFIQNLKFEDTCKVDLKSKAKLRFKVQKGLGEFCVTEDEGGKLFASGIISLLDTKTVDTNDYTVALRSDYDYEVEGTTLLALFKYLGLELNGDYANIRKLYAHKTSIQVEIRFTNSLTEFLNSVFLLAGFYKTRGFSELMTMKAAHEIVIDPLALLKCYNKDVVVEYDSKANTVTCTGLKISMPLTKAPNMGMIQDVQGRLSREVPAFVPYILPKVTSPTLILEICVQIILENTPHGWNDTIKVFNIGEPLRNDLRALLRSPQYGDRIELTCYDSEEDLVERDMTTIHTDIVWVVSSSGLKPSTGKALESSLKCYILSPNEAAADPQLFEELSTFQLSESILSLTIVKNSDDDKKYELVTYTPSNLTALQDKLAIANELNKKENTDRHCVVLMGVVDSASSLIHIVDETSQLSHLHLLKYLFADEPLQGLISSKIPIQKDLKWNLKLGGKWGSLRMLPADWNDDLAMDDVYTGTQVYPLASVVPSKDVTSLGLNLMDVTGSETNSVLKVFDYVSAKSMGIGVYDPVSGKFSKDDLLMWDRPKSWSNSEAASVPLLYALASYIIHLKNNNCGPGKSVLINRGLLPLSQALITLALDEYEQVFVTVYGEEEKNDILRIFPGLKKENILDCQTSTFHVDLLRKTNGKGVYKVVNTFAEDMMILPCQKCTAPLGIMVQVSSTPISHNSRMGMLFFDKEIVAEGATVELLINSSAESKILIRDKVQKAIDNGRIKFLNNLLLLPPNSTNSDAANHMKLVKSKVVVDLKENANGNSTPKMFHCDPQLNYIIVGGQQQSDFWLRLTEWLLRRGARKINVVLRESAVSPALALRQKSLMDMYPTARIHLSSTQQIDSKENIENFLTDVEHSAPLSSIILLGSAVKDSAVAIDSVLKEKRSKCDIICIGKGGERLVERRRKEGQKTVCIRGCSSLLETNGFLQCFDDIIVNSKTNSIVTLNRFLLRQNNQSLEKPGQEWNHVPTSLPELHQLLRLSSRAAIFSEVATPTVRWEMNREVDPVFVIPGLRPNRVRMIAKQLQFPMLIAKLPNGPLDIGYAASNLAQEMAALPQNLFTIIADDWGGILGLNIAAKLQQLGRLSTVILLGGNPAWIMRYASKLTDDDLKLVQKYLRIPQKMVLQLKKCKSWEAQMKLISENSENKEAADQTLQSIALVKNRLQSVLTVKRPSRKIRTLCHLFTTADSSSEDESIFSEPILKSLQPIYKRPSPNLAVFSILVASTLPEFLSSH</sequence>
<dbReference type="Pfam" id="PF00698">
    <property type="entry name" value="Acyl_transf_1"/>
    <property type="match status" value="1"/>
</dbReference>
<dbReference type="InterPro" id="IPR036291">
    <property type="entry name" value="NAD(P)-bd_dom_sf"/>
</dbReference>
<dbReference type="Gene3D" id="3.30.70.3290">
    <property type="match status" value="3"/>
</dbReference>
<dbReference type="SMART" id="SM00829">
    <property type="entry name" value="PKS_ER"/>
    <property type="match status" value="1"/>
</dbReference>
<dbReference type="PANTHER" id="PTHR43775:SF23">
    <property type="entry name" value="FATTY ACID SYNTHASE 3"/>
    <property type="match status" value="1"/>
</dbReference>
<name>A0A6H5HW16_9HEMI</name>
<dbReference type="InterPro" id="IPR014031">
    <property type="entry name" value="Ketoacyl_synth_C"/>
</dbReference>
<dbReference type="Gene3D" id="3.10.129.110">
    <property type="entry name" value="Polyketide synthase dehydratase"/>
    <property type="match status" value="2"/>
</dbReference>
<dbReference type="EMBL" id="CADCXU010033961">
    <property type="protein sequence ID" value="CAB0019444.1"/>
    <property type="molecule type" value="Genomic_DNA"/>
</dbReference>
<dbReference type="SMART" id="SM00827">
    <property type="entry name" value="PKS_AT"/>
    <property type="match status" value="1"/>
</dbReference>
<feature type="domain" description="Ketosynthase family 3 (KS3)" evidence="1">
    <location>
        <begin position="1"/>
        <end position="204"/>
    </location>
</feature>
<dbReference type="Pfam" id="PF16197">
    <property type="entry name" value="KAsynt_C_assoc"/>
    <property type="match status" value="2"/>
</dbReference>
<reference evidence="2 3" key="1">
    <citation type="submission" date="2020-02" db="EMBL/GenBank/DDBJ databases">
        <authorList>
            <person name="Ferguson B K."/>
        </authorList>
    </citation>
    <scope>NUCLEOTIDE SEQUENCE [LARGE SCALE GENOMIC DNA]</scope>
</reference>
<dbReference type="InterPro" id="IPR042104">
    <property type="entry name" value="PKS_dehydratase_sf"/>
</dbReference>
<accession>A0A6H5HW16</accession>
<dbReference type="SUPFAM" id="SSF51735">
    <property type="entry name" value="NAD(P)-binding Rossmann-fold domains"/>
    <property type="match status" value="1"/>
</dbReference>
<protein>
    <recommendedName>
        <fullName evidence="1">Ketosynthase family 3 (KS3) domain-containing protein</fullName>
    </recommendedName>
</protein>
<dbReference type="InterPro" id="IPR016035">
    <property type="entry name" value="Acyl_Trfase/lysoPLipase"/>
</dbReference>
<dbReference type="SUPFAM" id="SSF53901">
    <property type="entry name" value="Thiolase-like"/>
    <property type="match status" value="2"/>
</dbReference>
<proteinExistence type="predicted"/>
<evidence type="ECO:0000313" key="3">
    <source>
        <dbReference type="Proteomes" id="UP000479000"/>
    </source>
</evidence>
<dbReference type="SUPFAM" id="SSF55048">
    <property type="entry name" value="Probable ACP-binding domain of malonyl-CoA ACP transacylase"/>
    <property type="match status" value="1"/>
</dbReference>
<gene>
    <name evidence="2" type="ORF">NTEN_LOCUS23156</name>
</gene>
<dbReference type="Gene3D" id="3.40.47.10">
    <property type="match status" value="2"/>
</dbReference>
<dbReference type="CDD" id="cd00833">
    <property type="entry name" value="PKS"/>
    <property type="match status" value="1"/>
</dbReference>
<dbReference type="Gene3D" id="3.40.50.720">
    <property type="entry name" value="NAD(P)-binding Rossmann-like Domain"/>
    <property type="match status" value="1"/>
</dbReference>
<dbReference type="InterPro" id="IPR014043">
    <property type="entry name" value="Acyl_transferase_dom"/>
</dbReference>
<dbReference type="SMART" id="SM00825">
    <property type="entry name" value="PKS_KS"/>
    <property type="match status" value="1"/>
</dbReference>
<dbReference type="SUPFAM" id="SSF53474">
    <property type="entry name" value="alpha/beta-Hydrolases"/>
    <property type="match status" value="1"/>
</dbReference>
<dbReference type="Gene3D" id="3.90.180.10">
    <property type="entry name" value="Medium-chain alcohol dehydrogenases, catalytic domain"/>
    <property type="match status" value="1"/>
</dbReference>
<dbReference type="PANTHER" id="PTHR43775">
    <property type="entry name" value="FATTY ACID SYNTHASE"/>
    <property type="match status" value="1"/>
</dbReference>
<dbReference type="InterPro" id="IPR016036">
    <property type="entry name" value="Malonyl_transacylase_ACP-bd"/>
</dbReference>
<dbReference type="InterPro" id="IPR029058">
    <property type="entry name" value="AB_hydrolase_fold"/>
</dbReference>
<dbReference type="SUPFAM" id="SSF52151">
    <property type="entry name" value="FabD/lysophospholipase-like"/>
    <property type="match status" value="1"/>
</dbReference>
<dbReference type="InterPro" id="IPR020841">
    <property type="entry name" value="PKS_Beta-ketoAc_synthase_dom"/>
</dbReference>
<dbReference type="InterPro" id="IPR050091">
    <property type="entry name" value="PKS_NRPS_Biosynth_Enz"/>
</dbReference>
<dbReference type="InterPro" id="IPR001227">
    <property type="entry name" value="Ac_transferase_dom_sf"/>
</dbReference>
<dbReference type="InterPro" id="IPR032821">
    <property type="entry name" value="PKS_assoc"/>
</dbReference>
<evidence type="ECO:0000259" key="1">
    <source>
        <dbReference type="PROSITE" id="PS52004"/>
    </source>
</evidence>
<keyword evidence="3" id="KW-1185">Reference proteome</keyword>
<dbReference type="Pfam" id="PF02801">
    <property type="entry name" value="Ketoacyl-synt_C"/>
    <property type="match status" value="2"/>
</dbReference>
<dbReference type="UniPathway" id="UPA00094"/>
<dbReference type="Gene3D" id="1.10.287.1960">
    <property type="match status" value="1"/>
</dbReference>
<dbReference type="PROSITE" id="PS52004">
    <property type="entry name" value="KS3_2"/>
    <property type="match status" value="2"/>
</dbReference>
<dbReference type="Gene3D" id="3.40.366.10">
    <property type="entry name" value="Malonyl-Coenzyme A Acyl Carrier Protein, domain 2"/>
    <property type="match status" value="1"/>
</dbReference>
<evidence type="ECO:0000313" key="2">
    <source>
        <dbReference type="EMBL" id="CAB0019444.1"/>
    </source>
</evidence>